<evidence type="ECO:0000256" key="1">
    <source>
        <dbReference type="ARBA" id="ARBA00022723"/>
    </source>
</evidence>
<comment type="caution">
    <text evidence="5">The sequence shown here is derived from an EMBL/GenBank/DDBJ whole genome shotgun (WGS) entry which is preliminary data.</text>
</comment>
<dbReference type="EMBL" id="BKCJ010008156">
    <property type="protein sequence ID" value="GEU80848.1"/>
    <property type="molecule type" value="Genomic_DNA"/>
</dbReference>
<dbReference type="PANTHER" id="PTHR42648:SF32">
    <property type="entry name" value="RIBONUCLEASE H-LIKE DOMAIN, GAG-PRE-INTEGRASE DOMAIN PROTEIN-RELATED"/>
    <property type="match status" value="1"/>
</dbReference>
<evidence type="ECO:0000256" key="2">
    <source>
        <dbReference type="ARBA" id="ARBA00022801"/>
    </source>
</evidence>
<dbReference type="SUPFAM" id="SSF53098">
    <property type="entry name" value="Ribonuclease H-like"/>
    <property type="match status" value="1"/>
</dbReference>
<dbReference type="AlphaFoldDB" id="A0A6L2N3T2"/>
<dbReference type="Pfam" id="PF07727">
    <property type="entry name" value="RVT_2"/>
    <property type="match status" value="1"/>
</dbReference>
<dbReference type="Gene3D" id="3.30.420.10">
    <property type="entry name" value="Ribonuclease H-like superfamily/Ribonuclease H"/>
    <property type="match status" value="1"/>
</dbReference>
<evidence type="ECO:0000259" key="3">
    <source>
        <dbReference type="Pfam" id="PF07727"/>
    </source>
</evidence>
<sequence length="770" mass="86396">MISGLLAVKYNNYLSCLYITNKWYQSQVEALMRRNNLYIQDLIIYDKMESGSGQMVAAAKLSEVILNGDSPLLTRFVEGVETPYPPTTVEENTNKAINTAYGVSAANSKTNASNLPNVDSLSDAVIYSFFASQSNSPQLDNEDLKQIDFDDLEEINLKHPSSKAAVSVNTARTINTAYLRSNVNDTKPRSNVFHKTHSPVRKTFNQRTTPKNSDLKEKVNTVKGKVTTVETKAVVSVVQGNRKNVVKHMTRNKSFLTDYQDLDGGFVAFGGSPKGGIRREFSVARTQQQNGVAEKKNKTLIEAARTMLADSLLPTTFWAEAFNTACYIQNRVLVTKPHNKTPYELLLGRSPNIDFMKPFGCPVTILNTLDHLGKFEGKADEGFLVGYSINSKAFRAFNTRTRKVKENMHIKFLENKPNVAGKGPEWLFDIDSLTISMNYEPVTVKEIKVLNMSNVGSNNPSVPSLEETGIFDDVYDDREVGAEADTNNLELSTVVSPIPTKSMKQEDERGIVIRNKARLVAQGYTQEEGIDYDEVFALVARIKAIRSDIMFAVCAVQGSKVSHLYAVKRIFRYLKGQPKLGLWYPRDSPFVLEAFSNSDYARAKYVVAASCYGQVLWIQNQMLDYGFNLMSTKIYIDNESRICIVKNLVFHSKTKHIEIRHHFIRDSYEKKLIEVIMLYTDHNVADLLTKAFDVSSFNFLVASIGLLNLCGVKTVNEDVRLQALVDGKKVIVNEASIRRDIRLDDVEGTTCLPNAAIFEELARMGYEKPS</sequence>
<dbReference type="GO" id="GO:0003676">
    <property type="term" value="F:nucleic acid binding"/>
    <property type="evidence" value="ECO:0007669"/>
    <property type="project" value="InterPro"/>
</dbReference>
<dbReference type="Pfam" id="PF25597">
    <property type="entry name" value="SH3_retrovirus"/>
    <property type="match status" value="1"/>
</dbReference>
<dbReference type="CDD" id="cd09272">
    <property type="entry name" value="RNase_HI_RT_Ty1"/>
    <property type="match status" value="1"/>
</dbReference>
<gene>
    <name evidence="5" type="ORF">Tci_052826</name>
</gene>
<dbReference type="InterPro" id="IPR036397">
    <property type="entry name" value="RNaseH_sf"/>
</dbReference>
<feature type="domain" description="Reverse transcriptase Ty1/copia-type" evidence="3">
    <location>
        <begin position="496"/>
        <end position="569"/>
    </location>
</feature>
<proteinExistence type="predicted"/>
<keyword evidence="1" id="KW-0479">Metal-binding</keyword>
<reference evidence="5" key="1">
    <citation type="journal article" date="2019" name="Sci. Rep.">
        <title>Draft genome of Tanacetum cinerariifolium, the natural source of mosquito coil.</title>
        <authorList>
            <person name="Yamashiro T."/>
            <person name="Shiraishi A."/>
            <person name="Satake H."/>
            <person name="Nakayama K."/>
        </authorList>
    </citation>
    <scope>NUCLEOTIDE SEQUENCE</scope>
</reference>
<organism evidence="5">
    <name type="scientific">Tanacetum cinerariifolium</name>
    <name type="common">Dalmatian daisy</name>
    <name type="synonym">Chrysanthemum cinerariifolium</name>
    <dbReference type="NCBI Taxonomy" id="118510"/>
    <lineage>
        <taxon>Eukaryota</taxon>
        <taxon>Viridiplantae</taxon>
        <taxon>Streptophyta</taxon>
        <taxon>Embryophyta</taxon>
        <taxon>Tracheophyta</taxon>
        <taxon>Spermatophyta</taxon>
        <taxon>Magnoliopsida</taxon>
        <taxon>eudicotyledons</taxon>
        <taxon>Gunneridae</taxon>
        <taxon>Pentapetalae</taxon>
        <taxon>asterids</taxon>
        <taxon>campanulids</taxon>
        <taxon>Asterales</taxon>
        <taxon>Asteraceae</taxon>
        <taxon>Asteroideae</taxon>
        <taxon>Anthemideae</taxon>
        <taxon>Anthemidinae</taxon>
        <taxon>Tanacetum</taxon>
    </lineage>
</organism>
<dbReference type="InterPro" id="IPR039537">
    <property type="entry name" value="Retrotran_Ty1/copia-like"/>
</dbReference>
<protein>
    <submittedName>
        <fullName evidence="5">Retrovirus-related Pol polyprotein from transposon TNT 1-94</fullName>
    </submittedName>
</protein>
<dbReference type="PANTHER" id="PTHR42648">
    <property type="entry name" value="TRANSPOSASE, PUTATIVE-RELATED"/>
    <property type="match status" value="1"/>
</dbReference>
<evidence type="ECO:0000259" key="4">
    <source>
        <dbReference type="Pfam" id="PF25597"/>
    </source>
</evidence>
<keyword evidence="2" id="KW-0378">Hydrolase</keyword>
<accession>A0A6L2N3T2</accession>
<dbReference type="InterPro" id="IPR057670">
    <property type="entry name" value="SH3_retrovirus"/>
</dbReference>
<dbReference type="InterPro" id="IPR012337">
    <property type="entry name" value="RNaseH-like_sf"/>
</dbReference>
<dbReference type="GO" id="GO:0016787">
    <property type="term" value="F:hydrolase activity"/>
    <property type="evidence" value="ECO:0007669"/>
    <property type="project" value="UniProtKB-KW"/>
</dbReference>
<feature type="domain" description="Retroviral polymerase SH3-like" evidence="4">
    <location>
        <begin position="361"/>
        <end position="417"/>
    </location>
</feature>
<evidence type="ECO:0000313" key="5">
    <source>
        <dbReference type="EMBL" id="GEU80848.1"/>
    </source>
</evidence>
<dbReference type="GO" id="GO:0046872">
    <property type="term" value="F:metal ion binding"/>
    <property type="evidence" value="ECO:0007669"/>
    <property type="project" value="UniProtKB-KW"/>
</dbReference>
<dbReference type="InterPro" id="IPR013103">
    <property type="entry name" value="RVT_2"/>
</dbReference>
<name>A0A6L2N3T2_TANCI</name>